<dbReference type="NCBIfam" id="TIGR01784">
    <property type="entry name" value="T_den_put_tspse"/>
    <property type="match status" value="1"/>
</dbReference>
<dbReference type="eggNOG" id="COG5464">
    <property type="taxonomic scope" value="Bacteria"/>
</dbReference>
<dbReference type="PANTHER" id="PTHR41317:SF1">
    <property type="entry name" value="PD-(D_E)XK NUCLEASE FAMILY TRANSPOSASE"/>
    <property type="match status" value="1"/>
</dbReference>
<protein>
    <submittedName>
        <fullName evidence="1">ATPase</fullName>
    </submittedName>
</protein>
<proteinExistence type="predicted"/>
<dbReference type="STRING" id="574376.BAMA_20115"/>
<dbReference type="Proteomes" id="UP000027822">
    <property type="component" value="Unassembled WGS sequence"/>
</dbReference>
<name>A0A073JSA0_9BACI</name>
<evidence type="ECO:0000313" key="1">
    <source>
        <dbReference type="EMBL" id="KEK17071.1"/>
    </source>
</evidence>
<comment type="caution">
    <text evidence="1">The sequence shown here is derived from an EMBL/GenBank/DDBJ whole genome shotgun (WGS) entry which is preliminary data.</text>
</comment>
<sequence length="292" mass="34057">MSTNLVNLRIDFAFKQLFGTKGNEEILIGFLNAILEESLGTPIASLQLEDPHLHKSYEDDKLSILDLLATLDNGTQVNIEIQLRNTHDMIKRSLYYWSKLYTSQMQEGMPYRSLRKTITINLLDFILFSSDDSFQTIGKLWNAKRRQVLSDDIEIHFVEIPKLVRQWREEKVNPWENTFVRWMLLLPAHEDEQLTRTLEEIAMTQDPILQKAINKWENMSHDSSFRTAYDAREKVLLDEQAKIAHVREEGKEEGKLAERAQLVRGMHKNGMPLEDISKFTGISTQEIRKLLL</sequence>
<dbReference type="RefSeq" id="WP_034644337.1">
    <property type="nucleotide sequence ID" value="NZ_CBCSJC010000040.1"/>
</dbReference>
<dbReference type="PANTHER" id="PTHR41317">
    <property type="entry name" value="PD-(D_E)XK NUCLEASE FAMILY TRANSPOSASE"/>
    <property type="match status" value="1"/>
</dbReference>
<dbReference type="EMBL" id="JOTN01000052">
    <property type="protein sequence ID" value="KEK17071.1"/>
    <property type="molecule type" value="Genomic_DNA"/>
</dbReference>
<keyword evidence="2" id="KW-1185">Reference proteome</keyword>
<dbReference type="Pfam" id="PF12784">
    <property type="entry name" value="PDDEXK_2"/>
    <property type="match status" value="1"/>
</dbReference>
<reference evidence="1 2" key="1">
    <citation type="submission" date="2014-06" db="EMBL/GenBank/DDBJ databases">
        <title>Draft genome sequence of Bacillus manliponensis JCM 15802 (MCCC 1A00708).</title>
        <authorList>
            <person name="Lai Q."/>
            <person name="Liu Y."/>
            <person name="Shao Z."/>
        </authorList>
    </citation>
    <scope>NUCLEOTIDE SEQUENCE [LARGE SCALE GENOMIC DNA]</scope>
    <source>
        <strain evidence="1 2">JCM 15802</strain>
    </source>
</reference>
<dbReference type="AlphaFoldDB" id="A0A073JSA0"/>
<dbReference type="InterPro" id="IPR010106">
    <property type="entry name" value="RpnA"/>
</dbReference>
<evidence type="ECO:0000313" key="2">
    <source>
        <dbReference type="Proteomes" id="UP000027822"/>
    </source>
</evidence>
<gene>
    <name evidence="1" type="ORF">BAMA_20115</name>
</gene>
<dbReference type="OrthoDB" id="1097360at2"/>
<accession>A0A073JSA0</accession>
<organism evidence="1 2">
    <name type="scientific">Bacillus manliponensis</name>
    <dbReference type="NCBI Taxonomy" id="574376"/>
    <lineage>
        <taxon>Bacteria</taxon>
        <taxon>Bacillati</taxon>
        <taxon>Bacillota</taxon>
        <taxon>Bacilli</taxon>
        <taxon>Bacillales</taxon>
        <taxon>Bacillaceae</taxon>
        <taxon>Bacillus</taxon>
        <taxon>Bacillus cereus group</taxon>
    </lineage>
</organism>